<evidence type="ECO:0000256" key="6">
    <source>
        <dbReference type="SAM" id="Phobius"/>
    </source>
</evidence>
<proteinExistence type="predicted"/>
<dbReference type="NCBIfam" id="TIGR00785">
    <property type="entry name" value="dass"/>
    <property type="match status" value="1"/>
</dbReference>
<feature type="transmembrane region" description="Helical" evidence="6">
    <location>
        <begin position="76"/>
        <end position="98"/>
    </location>
</feature>
<keyword evidence="3 6" id="KW-1133">Transmembrane helix</keyword>
<feature type="transmembrane region" description="Helical" evidence="6">
    <location>
        <begin position="176"/>
        <end position="192"/>
    </location>
</feature>
<feature type="transmembrane region" description="Helical" evidence="6">
    <location>
        <begin position="273"/>
        <end position="295"/>
    </location>
</feature>
<evidence type="ECO:0000313" key="8">
    <source>
        <dbReference type="Proteomes" id="UP000773469"/>
    </source>
</evidence>
<feature type="transmembrane region" description="Helical" evidence="6">
    <location>
        <begin position="307"/>
        <end position="331"/>
    </location>
</feature>
<protein>
    <submittedName>
        <fullName evidence="7">Transporter</fullName>
    </submittedName>
</protein>
<feature type="transmembrane region" description="Helical" evidence="6">
    <location>
        <begin position="454"/>
        <end position="474"/>
    </location>
</feature>
<sequence length="572" mass="62642">MTQGNVSAANPLDMHQDSTDGLAVRYNPSNKAKVEEGMSVEQKEASQIDPLDMNQYRMEKLPVRHKSPIEVWLARAGIWIAAAVFVLLLSSQPLSFLVDFDPSMLSKTAAAHFAEVGGVLFSWHGQAMLAIFCTAVILWITEPIPNYLTSLMVIIAMVLTGVLPEKVAYAQLGHPIMWLNILSFILASMLVSSGAAKRFALWFICRFGTSATPIFYSFMVINLALSAFISATTAKAAILMPIFMVIAAVYGAKGGDNKNNFGRNLVLQNLLQINLCAGAFVTGSGANLLAASLIAGAIGGSFFFADWMIVAMPIVICMVVIGWLIATKIFFPLAEEERLPQIEGGMDRLKEELAKMGTISTREIKSLVIFVTILIFWATDKYHGVSATAIAFIGAIVALSPRIGVVNWNQVDVPWHLLLFSAGAYTLGAGFKQTDLPNLAVNFSLEYFGLDESTPFSVFYVLLTGAMLFSSLVFQSKTMRTMLFVPIAIGIAQRFDFPIMSLALPVALLIEHVYVLPFNSKPALLLYSTDHYSLSDTFKFGFTMLLIGWATSILMGETWFRWLGYTPNGVFG</sequence>
<evidence type="ECO:0000256" key="4">
    <source>
        <dbReference type="ARBA" id="ARBA00023136"/>
    </source>
</evidence>
<organism evidence="7 8">
    <name type="scientific">Shewanella colwelliana</name>
    <name type="common">Alteromonas colwelliana</name>
    <dbReference type="NCBI Taxonomy" id="23"/>
    <lineage>
        <taxon>Bacteria</taxon>
        <taxon>Pseudomonadati</taxon>
        <taxon>Pseudomonadota</taxon>
        <taxon>Gammaproteobacteria</taxon>
        <taxon>Alteromonadales</taxon>
        <taxon>Shewanellaceae</taxon>
        <taxon>Shewanella</taxon>
    </lineage>
</organism>
<feature type="transmembrane region" description="Helical" evidence="6">
    <location>
        <begin position="417"/>
        <end position="434"/>
    </location>
</feature>
<feature type="transmembrane region" description="Helical" evidence="6">
    <location>
        <begin position="199"/>
        <end position="221"/>
    </location>
</feature>
<evidence type="ECO:0000256" key="2">
    <source>
        <dbReference type="ARBA" id="ARBA00022692"/>
    </source>
</evidence>
<evidence type="ECO:0000256" key="5">
    <source>
        <dbReference type="SAM" id="MobiDB-lite"/>
    </source>
</evidence>
<comment type="subcellular location">
    <subcellularLocation>
        <location evidence="1">Membrane</location>
        <topology evidence="1">Multi-pass membrane protein</topology>
    </subcellularLocation>
</comment>
<feature type="transmembrane region" description="Helical" evidence="6">
    <location>
        <begin position="147"/>
        <end position="164"/>
    </location>
</feature>
<feature type="transmembrane region" description="Helical" evidence="6">
    <location>
        <begin position="495"/>
        <end position="517"/>
    </location>
</feature>
<gene>
    <name evidence="7" type="ORF">TUM3794_09600</name>
</gene>
<keyword evidence="4 6" id="KW-0472">Membrane</keyword>
<feature type="transmembrane region" description="Helical" evidence="6">
    <location>
        <begin position="227"/>
        <end position="252"/>
    </location>
</feature>
<evidence type="ECO:0000313" key="7">
    <source>
        <dbReference type="EMBL" id="GIU37977.1"/>
    </source>
</evidence>
<evidence type="ECO:0000256" key="1">
    <source>
        <dbReference type="ARBA" id="ARBA00004141"/>
    </source>
</evidence>
<accession>A0ABQ4NX78</accession>
<feature type="region of interest" description="Disordered" evidence="5">
    <location>
        <begin position="1"/>
        <end position="21"/>
    </location>
</feature>
<dbReference type="Pfam" id="PF00939">
    <property type="entry name" value="Na_sulph_symp"/>
    <property type="match status" value="1"/>
</dbReference>
<evidence type="ECO:0000256" key="3">
    <source>
        <dbReference type="ARBA" id="ARBA00022989"/>
    </source>
</evidence>
<comment type="caution">
    <text evidence="7">The sequence shown here is derived from an EMBL/GenBank/DDBJ whole genome shotgun (WGS) entry which is preliminary data.</text>
</comment>
<name>A0ABQ4NX78_SHECO</name>
<feature type="transmembrane region" description="Helical" evidence="6">
    <location>
        <begin position="364"/>
        <end position="379"/>
    </location>
</feature>
<keyword evidence="2 6" id="KW-0812">Transmembrane</keyword>
<dbReference type="EMBL" id="BPEU01000006">
    <property type="protein sequence ID" value="GIU37977.1"/>
    <property type="molecule type" value="Genomic_DNA"/>
</dbReference>
<dbReference type="InterPro" id="IPR001898">
    <property type="entry name" value="SLC13A/DASS"/>
</dbReference>
<dbReference type="Proteomes" id="UP000773469">
    <property type="component" value="Unassembled WGS sequence"/>
</dbReference>
<reference evidence="7 8" key="1">
    <citation type="submission" date="2021-05" db="EMBL/GenBank/DDBJ databases">
        <title>Molecular characterization for Shewanella algae harboring chromosomal blaOXA-55-like strains isolated from clinical and environment sample.</title>
        <authorList>
            <person name="Ohama Y."/>
            <person name="Aoki K."/>
            <person name="Harada S."/>
            <person name="Moriya K."/>
            <person name="Ishii Y."/>
            <person name="Tateda K."/>
        </authorList>
    </citation>
    <scope>NUCLEOTIDE SEQUENCE [LARGE SCALE GENOMIC DNA]</scope>
    <source>
        <strain evidence="7 8">MBTL60-118</strain>
    </source>
</reference>
<dbReference type="RefSeq" id="WP_245686978.1">
    <property type="nucleotide sequence ID" value="NZ_BPEU01000006.1"/>
</dbReference>
<feature type="transmembrane region" description="Helical" evidence="6">
    <location>
        <begin position="385"/>
        <end position="405"/>
    </location>
</feature>
<keyword evidence="8" id="KW-1185">Reference proteome</keyword>
<dbReference type="PANTHER" id="PTHR10283">
    <property type="entry name" value="SOLUTE CARRIER FAMILY 13 MEMBER"/>
    <property type="match status" value="1"/>
</dbReference>
<feature type="transmembrane region" description="Helical" evidence="6">
    <location>
        <begin position="118"/>
        <end position="140"/>
    </location>
</feature>
<feature type="transmembrane region" description="Helical" evidence="6">
    <location>
        <begin position="537"/>
        <end position="555"/>
    </location>
</feature>